<reference evidence="9 10" key="1">
    <citation type="submission" date="2025-04" db="UniProtKB">
        <authorList>
            <consortium name="RefSeq"/>
        </authorList>
    </citation>
    <scope>IDENTIFICATION</scope>
</reference>
<evidence type="ECO:0000256" key="4">
    <source>
        <dbReference type="ARBA" id="ARBA00022859"/>
    </source>
</evidence>
<accession>A0A1U7S4U1</accession>
<evidence type="ECO:0000256" key="1">
    <source>
        <dbReference type="ARBA" id="ARBA00004496"/>
    </source>
</evidence>
<dbReference type="eggNOG" id="ENOG502S0RF">
    <property type="taxonomic scope" value="Eukaryota"/>
</dbReference>
<dbReference type="CTD" id="92610"/>
<dbReference type="GO" id="GO:0005737">
    <property type="term" value="C:cytoplasm"/>
    <property type="evidence" value="ECO:0007669"/>
    <property type="project" value="UniProtKB-SubCell"/>
</dbReference>
<evidence type="ECO:0000256" key="3">
    <source>
        <dbReference type="ARBA" id="ARBA00022588"/>
    </source>
</evidence>
<evidence type="ECO:0000313" key="10">
    <source>
        <dbReference type="RefSeq" id="XP_025062154.1"/>
    </source>
</evidence>
<dbReference type="InterPro" id="IPR033621">
    <property type="entry name" value="TIFA"/>
</dbReference>
<dbReference type="GO" id="GO:0045087">
    <property type="term" value="P:innate immune response"/>
    <property type="evidence" value="ECO:0007669"/>
    <property type="project" value="UniProtKB-KW"/>
</dbReference>
<comment type="subcellular location">
    <subcellularLocation>
        <location evidence="1">Cytoplasm</location>
    </subcellularLocation>
</comment>
<dbReference type="CDD" id="cd22714">
    <property type="entry name" value="FHA_TIFA"/>
    <property type="match status" value="1"/>
</dbReference>
<dbReference type="SUPFAM" id="SSF49879">
    <property type="entry name" value="SMAD/FHA domain"/>
    <property type="match status" value="1"/>
</dbReference>
<evidence type="ECO:0000313" key="9">
    <source>
        <dbReference type="RefSeq" id="XP_006025606.1"/>
    </source>
</evidence>
<dbReference type="InterPro" id="IPR000253">
    <property type="entry name" value="FHA_dom"/>
</dbReference>
<feature type="domain" description="FHA" evidence="7">
    <location>
        <begin position="49"/>
        <end position="121"/>
    </location>
</feature>
<organism evidence="8 9">
    <name type="scientific">Alligator sinensis</name>
    <name type="common">Chinese alligator</name>
    <dbReference type="NCBI Taxonomy" id="38654"/>
    <lineage>
        <taxon>Eukaryota</taxon>
        <taxon>Metazoa</taxon>
        <taxon>Chordata</taxon>
        <taxon>Craniata</taxon>
        <taxon>Vertebrata</taxon>
        <taxon>Euteleostomi</taxon>
        <taxon>Archelosauria</taxon>
        <taxon>Archosauria</taxon>
        <taxon>Crocodylia</taxon>
        <taxon>Alligatoridae</taxon>
        <taxon>Alligatorinae</taxon>
        <taxon>Alligator</taxon>
    </lineage>
</organism>
<dbReference type="Pfam" id="PF00498">
    <property type="entry name" value="FHA"/>
    <property type="match status" value="1"/>
</dbReference>
<dbReference type="PANTHER" id="PTHR31266:SF2">
    <property type="entry name" value="TRAF-INTERACTING PROTEIN WITH FHA DOMAIN-CONTAINING PROTEIN A"/>
    <property type="match status" value="1"/>
</dbReference>
<comment type="similarity">
    <text evidence="5">Belongs to the TIFA family.</text>
</comment>
<dbReference type="RefSeq" id="XP_006025606.1">
    <property type="nucleotide sequence ID" value="XM_006025544.3"/>
</dbReference>
<dbReference type="STRING" id="38654.A0A1U7S4U1"/>
<keyword evidence="3" id="KW-0399">Innate immunity</keyword>
<protein>
    <recommendedName>
        <fullName evidence="6">TRAF-interacting protein with FHA domain-containing protein A</fullName>
    </recommendedName>
</protein>
<keyword evidence="8" id="KW-1185">Reference proteome</keyword>
<evidence type="ECO:0000256" key="2">
    <source>
        <dbReference type="ARBA" id="ARBA00022490"/>
    </source>
</evidence>
<proteinExistence type="inferred from homology"/>
<name>A0A1U7S4U1_ALLSI</name>
<sequence>MASFEEAETEETVTCLHMMFYHPFQQEKQVFRHLNFYKREQLRADEVAKFGRDGNICHYILVDARVSRIQFSLQLFRKLSGSELCFEIKNMSKRTKLTVNNLELGYLNKIDLPLKCMVGFGDYQILMHVQEGESVDFFETFLELSQVSLLQEQYLPSLQPIPEHGISPSLFYSQAINPVEKPVEIDENEL</sequence>
<evidence type="ECO:0000259" key="7">
    <source>
        <dbReference type="Pfam" id="PF00498"/>
    </source>
</evidence>
<dbReference type="GeneID" id="102386929"/>
<keyword evidence="2" id="KW-0963">Cytoplasm</keyword>
<keyword evidence="4" id="KW-0391">Immunity</keyword>
<dbReference type="AlphaFoldDB" id="A0A1U7S4U1"/>
<dbReference type="KEGG" id="asn:102386929"/>
<dbReference type="Proteomes" id="UP000189705">
    <property type="component" value="Unplaced"/>
</dbReference>
<dbReference type="GO" id="GO:0043123">
    <property type="term" value="P:positive regulation of canonical NF-kappaB signal transduction"/>
    <property type="evidence" value="ECO:0007669"/>
    <property type="project" value="InterPro"/>
</dbReference>
<dbReference type="PANTHER" id="PTHR31266">
    <property type="entry name" value="TRAF-INTERACTING PROTEIN WITH FHA DOMAIN-CONTAINING PROTEIN A FAMILY MEMBER"/>
    <property type="match status" value="1"/>
</dbReference>
<gene>
    <name evidence="9 10" type="primary">TIFA</name>
</gene>
<dbReference type="RefSeq" id="XP_025062154.1">
    <property type="nucleotide sequence ID" value="XM_025206369.1"/>
</dbReference>
<evidence type="ECO:0000256" key="5">
    <source>
        <dbReference type="ARBA" id="ARBA00038199"/>
    </source>
</evidence>
<evidence type="ECO:0000313" key="8">
    <source>
        <dbReference type="Proteomes" id="UP000189705"/>
    </source>
</evidence>
<evidence type="ECO:0000256" key="6">
    <source>
        <dbReference type="ARBA" id="ARBA00040160"/>
    </source>
</evidence>
<dbReference type="InterPro" id="IPR008984">
    <property type="entry name" value="SMAD_FHA_dom_sf"/>
</dbReference>